<evidence type="ECO:0008006" key="10">
    <source>
        <dbReference type="Google" id="ProtNLM"/>
    </source>
</evidence>
<dbReference type="EMBL" id="JALLPJ020000299">
    <property type="protein sequence ID" value="KAL3796234.1"/>
    <property type="molecule type" value="Genomic_DNA"/>
</dbReference>
<reference evidence="8 9" key="1">
    <citation type="submission" date="2024-10" db="EMBL/GenBank/DDBJ databases">
        <title>Updated reference genomes for cyclostephanoid diatoms.</title>
        <authorList>
            <person name="Roberts W.R."/>
            <person name="Alverson A.J."/>
        </authorList>
    </citation>
    <scope>NUCLEOTIDE SEQUENCE [LARGE SCALE GENOMIC DNA]</scope>
    <source>
        <strain evidence="8 9">AJA010-31</strain>
    </source>
</reference>
<comment type="subcellular location">
    <subcellularLocation>
        <location evidence="1">Nucleus</location>
    </subcellularLocation>
</comment>
<feature type="compositionally biased region" description="Basic and acidic residues" evidence="5">
    <location>
        <begin position="292"/>
        <end position="306"/>
    </location>
</feature>
<evidence type="ECO:0000256" key="3">
    <source>
        <dbReference type="ARBA" id="ARBA00023242"/>
    </source>
</evidence>
<dbReference type="GO" id="GO:0005634">
    <property type="term" value="C:nucleus"/>
    <property type="evidence" value="ECO:0007669"/>
    <property type="project" value="UniProtKB-SubCell"/>
</dbReference>
<sequence>MPPQHVNQFELLAELESHNEFFDSVVNSIPAKLYVAGASDNDVYHSKYLKGQNKESKEAKRARKKRSVSGITEDGAPPANSTTSSALVSKRAARRAEKRKRQEAAKQRKKTAPSSVQERSEPQRVVNLGGSKFNEPTKKKAITSAADDLATIDYQSIAGLKKIDPKFDEKSLNPKVKKKSLEKLLADAERKQQRLKELKESSAAEDKEKARNIEWGEALKVSEGKNARKTDPKLLKKALKRKAKKKAASAKAWGARLDQAKDALAKKQQIRSHNLEARKAGGAVGANLSSKKIVEKDEDGNKDGEKAKRRRMGPHSGHGNRAGFEGKKQGGFINGDSAKGGAKGKQYASQHSALTKYNYEPETQAAR</sequence>
<evidence type="ECO:0000313" key="9">
    <source>
        <dbReference type="Proteomes" id="UP001530400"/>
    </source>
</evidence>
<evidence type="ECO:0000256" key="1">
    <source>
        <dbReference type="ARBA" id="ARBA00004123"/>
    </source>
</evidence>
<evidence type="ECO:0000313" key="8">
    <source>
        <dbReference type="EMBL" id="KAL3796234.1"/>
    </source>
</evidence>
<name>A0ABD3Q8C9_9STRA</name>
<dbReference type="Proteomes" id="UP001530400">
    <property type="component" value="Unassembled WGS sequence"/>
</dbReference>
<dbReference type="InterPro" id="IPR029188">
    <property type="entry name" value="Rrp14_N"/>
</dbReference>
<keyword evidence="4" id="KW-0175">Coiled coil</keyword>
<dbReference type="AlphaFoldDB" id="A0ABD3Q8C9"/>
<evidence type="ECO:0000256" key="2">
    <source>
        <dbReference type="ARBA" id="ARBA00005904"/>
    </source>
</evidence>
<protein>
    <recommendedName>
        <fullName evidence="10">Ribosomal RNA-processing protein 14/surfeit locus protein 6 C-terminal domain-containing protein</fullName>
    </recommendedName>
</protein>
<accession>A0ABD3Q8C9</accession>
<dbReference type="PANTHER" id="PTHR14369">
    <property type="entry name" value="SURFEIT LOCUS PROTEIN 6"/>
    <property type="match status" value="1"/>
</dbReference>
<feature type="region of interest" description="Disordered" evidence="5">
    <location>
        <begin position="44"/>
        <end position="135"/>
    </location>
</feature>
<dbReference type="Pfam" id="PF15459">
    <property type="entry name" value="RRP14"/>
    <property type="match status" value="1"/>
</dbReference>
<evidence type="ECO:0000256" key="4">
    <source>
        <dbReference type="SAM" id="Coils"/>
    </source>
</evidence>
<evidence type="ECO:0000256" key="5">
    <source>
        <dbReference type="SAM" id="MobiDB-lite"/>
    </source>
</evidence>
<organism evidence="8 9">
    <name type="scientific">Cyclotella atomus</name>
    <dbReference type="NCBI Taxonomy" id="382360"/>
    <lineage>
        <taxon>Eukaryota</taxon>
        <taxon>Sar</taxon>
        <taxon>Stramenopiles</taxon>
        <taxon>Ochrophyta</taxon>
        <taxon>Bacillariophyta</taxon>
        <taxon>Coscinodiscophyceae</taxon>
        <taxon>Thalassiosirophycidae</taxon>
        <taxon>Stephanodiscales</taxon>
        <taxon>Stephanodiscaceae</taxon>
        <taxon>Cyclotella</taxon>
    </lineage>
</organism>
<feature type="region of interest" description="Disordered" evidence="5">
    <location>
        <begin position="261"/>
        <end position="367"/>
    </location>
</feature>
<feature type="domain" description="Ribosomal RNA-processing protein 14 N-terminal" evidence="7">
    <location>
        <begin position="15"/>
        <end position="65"/>
    </location>
</feature>
<dbReference type="InterPro" id="IPR029190">
    <property type="entry name" value="Rrp14/SURF6_C"/>
</dbReference>
<dbReference type="Pfam" id="PF04935">
    <property type="entry name" value="SURF6"/>
    <property type="match status" value="1"/>
</dbReference>
<comment type="caution">
    <text evidence="8">The sequence shown here is derived from an EMBL/GenBank/DDBJ whole genome shotgun (WGS) entry which is preliminary data.</text>
</comment>
<comment type="similarity">
    <text evidence="2">Belongs to the SURF6 family.</text>
</comment>
<gene>
    <name evidence="8" type="ORF">ACHAWO_010514</name>
</gene>
<feature type="coiled-coil region" evidence="4">
    <location>
        <begin position="178"/>
        <end position="208"/>
    </location>
</feature>
<dbReference type="PANTHER" id="PTHR14369:SF0">
    <property type="entry name" value="SURFEIT LOCUS PROTEIN 6"/>
    <property type="match status" value="1"/>
</dbReference>
<proteinExistence type="inferred from homology"/>
<keyword evidence="3" id="KW-0539">Nucleus</keyword>
<evidence type="ECO:0000259" key="6">
    <source>
        <dbReference type="Pfam" id="PF04935"/>
    </source>
</evidence>
<dbReference type="InterPro" id="IPR007019">
    <property type="entry name" value="SURF6"/>
</dbReference>
<feature type="domain" description="Ribosomal RNA-processing protein 14/surfeit locus protein 6 C-terminal" evidence="6">
    <location>
        <begin position="90"/>
        <end position="280"/>
    </location>
</feature>
<keyword evidence="9" id="KW-1185">Reference proteome</keyword>
<evidence type="ECO:0000259" key="7">
    <source>
        <dbReference type="Pfam" id="PF15459"/>
    </source>
</evidence>